<sequence>MFQSIPTEDNATRIPRPLLLSAYGVDNKITAINVLNRWMYIFQHCLDQNVCIIGFST</sequence>
<dbReference type="EMBL" id="CAJOBE010010234">
    <property type="protein sequence ID" value="CAF4103377.1"/>
    <property type="molecule type" value="Genomic_DNA"/>
</dbReference>
<feature type="non-terminal residue" evidence="1">
    <location>
        <position position="57"/>
    </location>
</feature>
<dbReference type="OrthoDB" id="10064970at2759"/>
<gene>
    <name evidence="2" type="ORF">FNK824_LOCUS31498</name>
    <name evidence="1" type="ORF">RFH988_LOCUS34851</name>
</gene>
<accession>A0A815L8Z5</accession>
<name>A0A815L8Z5_9BILA</name>
<protein>
    <submittedName>
        <fullName evidence="1">Uncharacterized protein</fullName>
    </submittedName>
</protein>
<dbReference type="Proteomes" id="UP000663882">
    <property type="component" value="Unassembled WGS sequence"/>
</dbReference>
<dbReference type="EMBL" id="CAJNOO010005023">
    <property type="protein sequence ID" value="CAF1401089.1"/>
    <property type="molecule type" value="Genomic_DNA"/>
</dbReference>
<evidence type="ECO:0000313" key="1">
    <source>
        <dbReference type="EMBL" id="CAF1401089.1"/>
    </source>
</evidence>
<dbReference type="Proteomes" id="UP000663874">
    <property type="component" value="Unassembled WGS sequence"/>
</dbReference>
<proteinExistence type="predicted"/>
<dbReference type="AlphaFoldDB" id="A0A815L8Z5"/>
<evidence type="ECO:0000313" key="2">
    <source>
        <dbReference type="EMBL" id="CAF4103377.1"/>
    </source>
</evidence>
<comment type="caution">
    <text evidence="1">The sequence shown here is derived from an EMBL/GenBank/DDBJ whole genome shotgun (WGS) entry which is preliminary data.</text>
</comment>
<evidence type="ECO:0000313" key="3">
    <source>
        <dbReference type="Proteomes" id="UP000663882"/>
    </source>
</evidence>
<reference evidence="1" key="1">
    <citation type="submission" date="2021-02" db="EMBL/GenBank/DDBJ databases">
        <authorList>
            <person name="Nowell W R."/>
        </authorList>
    </citation>
    <scope>NUCLEOTIDE SEQUENCE</scope>
</reference>
<organism evidence="1 3">
    <name type="scientific">Rotaria sordida</name>
    <dbReference type="NCBI Taxonomy" id="392033"/>
    <lineage>
        <taxon>Eukaryota</taxon>
        <taxon>Metazoa</taxon>
        <taxon>Spiralia</taxon>
        <taxon>Gnathifera</taxon>
        <taxon>Rotifera</taxon>
        <taxon>Eurotatoria</taxon>
        <taxon>Bdelloidea</taxon>
        <taxon>Philodinida</taxon>
        <taxon>Philodinidae</taxon>
        <taxon>Rotaria</taxon>
    </lineage>
</organism>